<evidence type="ECO:0000313" key="12">
    <source>
        <dbReference type="WBParaSite" id="MBELARI_LOCUS11445"/>
    </source>
</evidence>
<comment type="caution">
    <text evidence="7">Lacks conserved residue(s) required for the propagation of feature annotation.</text>
</comment>
<dbReference type="Pfam" id="PF01400">
    <property type="entry name" value="Astacin"/>
    <property type="match status" value="1"/>
</dbReference>
<keyword evidence="1 7" id="KW-0645">Protease</keyword>
<dbReference type="AlphaFoldDB" id="A0AAF3J246"/>
<protein>
    <recommendedName>
        <fullName evidence="8">Metalloendopeptidase</fullName>
        <ecNumber evidence="8">3.4.24.-</ecNumber>
    </recommendedName>
</protein>
<keyword evidence="3 7" id="KW-0378">Hydrolase</keyword>
<dbReference type="SMART" id="SM00235">
    <property type="entry name" value="ZnMc"/>
    <property type="match status" value="1"/>
</dbReference>
<evidence type="ECO:0000256" key="6">
    <source>
        <dbReference type="ARBA" id="ARBA00023157"/>
    </source>
</evidence>
<feature type="compositionally biased region" description="Acidic residues" evidence="9">
    <location>
        <begin position="45"/>
        <end position="54"/>
    </location>
</feature>
<evidence type="ECO:0000256" key="9">
    <source>
        <dbReference type="SAM" id="MobiDB-lite"/>
    </source>
</evidence>
<dbReference type="Proteomes" id="UP000887575">
    <property type="component" value="Unassembled WGS sequence"/>
</dbReference>
<evidence type="ECO:0000256" key="3">
    <source>
        <dbReference type="ARBA" id="ARBA00022801"/>
    </source>
</evidence>
<dbReference type="InterPro" id="IPR006026">
    <property type="entry name" value="Peptidase_Metallo"/>
</dbReference>
<dbReference type="InterPro" id="IPR001506">
    <property type="entry name" value="Peptidase_M12A"/>
</dbReference>
<dbReference type="CDD" id="cd04280">
    <property type="entry name" value="ZnMc_astacin_like"/>
    <property type="match status" value="1"/>
</dbReference>
<dbReference type="InterPro" id="IPR034035">
    <property type="entry name" value="Astacin-like_dom"/>
</dbReference>
<dbReference type="PANTHER" id="PTHR10127">
    <property type="entry name" value="DISCOIDIN, CUB, EGF, LAMININ , AND ZINC METALLOPROTEASE DOMAIN CONTAINING"/>
    <property type="match status" value="1"/>
</dbReference>
<feature type="compositionally biased region" description="Basic and acidic residues" evidence="9">
    <location>
        <begin position="27"/>
        <end position="44"/>
    </location>
</feature>
<reference evidence="12" key="1">
    <citation type="submission" date="2024-02" db="UniProtKB">
        <authorList>
            <consortium name="WormBaseParasite"/>
        </authorList>
    </citation>
    <scope>IDENTIFICATION</scope>
</reference>
<evidence type="ECO:0000256" key="2">
    <source>
        <dbReference type="ARBA" id="ARBA00022723"/>
    </source>
</evidence>
<evidence type="ECO:0000256" key="8">
    <source>
        <dbReference type="RuleBase" id="RU361183"/>
    </source>
</evidence>
<dbReference type="GO" id="GO:0008270">
    <property type="term" value="F:zinc ion binding"/>
    <property type="evidence" value="ECO:0007669"/>
    <property type="project" value="UniProtKB-UniRule"/>
</dbReference>
<dbReference type="SUPFAM" id="SSF55486">
    <property type="entry name" value="Metalloproteases ('zincins'), catalytic domain"/>
    <property type="match status" value="1"/>
</dbReference>
<sequence>MLLFLLVFILLSDSGLLEADAHDQVTRARRTPDLRQQSETRELPLSEETEDDLPSPDDLTFIGDMAFQKAKHGTYGDIQRSMVADENRLWPNARVPYFFHSSLRSAEKVAVRAAMAAFHEQTCIRFVDYDPERHDNYVAIIGKNKGCNSMLGMLGEGLQIINLQPGTFCSERGTVIHELMHTLGFVHEHQRYDRDEYVKVLEDNLIDEEGVKNQFEIVKRGETNAMGVGYDYGSIMHYENGAGGKRRANGKSRPTFEILKPYSGEIGQRDGFSFADAQKLNLLYKCTDYVPRPTARPIAPVAPTEGGAVGCANGCCCRCNCAGFLCHCNCPCFCTRFYPNDHYHCNCMCNQLTYMPNNYDQSIVPHLKINYNR</sequence>
<evidence type="ECO:0000256" key="4">
    <source>
        <dbReference type="ARBA" id="ARBA00022833"/>
    </source>
</evidence>
<name>A0AAF3J246_9BILA</name>
<keyword evidence="4 7" id="KW-0862">Zinc</keyword>
<evidence type="ECO:0000259" key="10">
    <source>
        <dbReference type="PROSITE" id="PS51864"/>
    </source>
</evidence>
<organism evidence="11 12">
    <name type="scientific">Mesorhabditis belari</name>
    <dbReference type="NCBI Taxonomy" id="2138241"/>
    <lineage>
        <taxon>Eukaryota</taxon>
        <taxon>Metazoa</taxon>
        <taxon>Ecdysozoa</taxon>
        <taxon>Nematoda</taxon>
        <taxon>Chromadorea</taxon>
        <taxon>Rhabditida</taxon>
        <taxon>Rhabditina</taxon>
        <taxon>Rhabditomorpha</taxon>
        <taxon>Rhabditoidea</taxon>
        <taxon>Rhabditidae</taxon>
        <taxon>Mesorhabditinae</taxon>
        <taxon>Mesorhabditis</taxon>
    </lineage>
</organism>
<feature type="domain" description="Peptidase M12A" evidence="10">
    <location>
        <begin position="81"/>
        <end position="287"/>
    </location>
</feature>
<evidence type="ECO:0000313" key="11">
    <source>
        <dbReference type="Proteomes" id="UP000887575"/>
    </source>
</evidence>
<dbReference type="PROSITE" id="PS51864">
    <property type="entry name" value="ASTACIN"/>
    <property type="match status" value="1"/>
</dbReference>
<feature type="binding site" evidence="7">
    <location>
        <position position="187"/>
    </location>
    <ligand>
        <name>Zn(2+)</name>
        <dbReference type="ChEBI" id="CHEBI:29105"/>
        <note>catalytic</note>
    </ligand>
</feature>
<accession>A0AAF3J246</accession>
<dbReference type="WBParaSite" id="MBELARI_LOCUS11445">
    <property type="protein sequence ID" value="MBELARI_LOCUS11445"/>
    <property type="gene ID" value="MBELARI_LOCUS11445"/>
</dbReference>
<feature type="disulfide bond" evidence="7">
    <location>
        <begin position="147"/>
        <end position="169"/>
    </location>
</feature>
<dbReference type="GO" id="GO:0004222">
    <property type="term" value="F:metalloendopeptidase activity"/>
    <property type="evidence" value="ECO:0007669"/>
    <property type="project" value="UniProtKB-UniRule"/>
</dbReference>
<dbReference type="Gene3D" id="3.40.390.10">
    <property type="entry name" value="Collagenase (Catalytic Domain)"/>
    <property type="match status" value="1"/>
</dbReference>
<feature type="binding site" evidence="7">
    <location>
        <position position="177"/>
    </location>
    <ligand>
        <name>Zn(2+)</name>
        <dbReference type="ChEBI" id="CHEBI:29105"/>
        <note>catalytic</note>
    </ligand>
</feature>
<keyword evidence="5 7" id="KW-0482">Metalloprotease</keyword>
<evidence type="ECO:0000256" key="7">
    <source>
        <dbReference type="PROSITE-ProRule" id="PRU01211"/>
    </source>
</evidence>
<dbReference type="PRINTS" id="PR00480">
    <property type="entry name" value="ASTACIN"/>
</dbReference>
<feature type="region of interest" description="Disordered" evidence="9">
    <location>
        <begin position="27"/>
        <end position="54"/>
    </location>
</feature>
<dbReference type="InterPro" id="IPR024079">
    <property type="entry name" value="MetalloPept_cat_dom_sf"/>
</dbReference>
<evidence type="ECO:0000256" key="5">
    <source>
        <dbReference type="ARBA" id="ARBA00023049"/>
    </source>
</evidence>
<feature type="signal peptide" evidence="8">
    <location>
        <begin position="1"/>
        <end position="19"/>
    </location>
</feature>
<keyword evidence="8" id="KW-0732">Signal</keyword>
<feature type="chain" id="PRO_5041772326" description="Metalloendopeptidase" evidence="8">
    <location>
        <begin position="20"/>
        <end position="373"/>
    </location>
</feature>
<keyword evidence="2 7" id="KW-0479">Metal-binding</keyword>
<dbReference type="GO" id="GO:0006508">
    <property type="term" value="P:proteolysis"/>
    <property type="evidence" value="ECO:0007669"/>
    <property type="project" value="UniProtKB-KW"/>
</dbReference>
<dbReference type="PANTHER" id="PTHR10127:SF780">
    <property type="entry name" value="METALLOENDOPEPTIDASE"/>
    <property type="match status" value="1"/>
</dbReference>
<keyword evidence="11" id="KW-1185">Reference proteome</keyword>
<comment type="cofactor">
    <cofactor evidence="7 8">
        <name>Zn(2+)</name>
        <dbReference type="ChEBI" id="CHEBI:29105"/>
    </cofactor>
    <text evidence="7 8">Binds 1 zinc ion per subunit.</text>
</comment>
<feature type="active site" evidence="7">
    <location>
        <position position="178"/>
    </location>
</feature>
<proteinExistence type="predicted"/>
<feature type="binding site" evidence="7">
    <location>
        <position position="181"/>
    </location>
    <ligand>
        <name>Zn(2+)</name>
        <dbReference type="ChEBI" id="CHEBI:29105"/>
        <note>catalytic</note>
    </ligand>
</feature>
<keyword evidence="6 7" id="KW-1015">Disulfide bond</keyword>
<dbReference type="EC" id="3.4.24.-" evidence="8"/>
<evidence type="ECO:0000256" key="1">
    <source>
        <dbReference type="ARBA" id="ARBA00022670"/>
    </source>
</evidence>